<comment type="caution">
    <text evidence="1">The sequence shown here is derived from an EMBL/GenBank/DDBJ whole genome shotgun (WGS) entry which is preliminary data.</text>
</comment>
<name>A0A261FNL8_9BIFI</name>
<accession>A0A261FNL8</accession>
<sequence length="72" mass="8105">MLRFVPFLGIKTGRNVSRCRLKLTFRPVCRSALSALSSYPPSCRGLTPVPTATHRHLSLMPMFRKETEGDTL</sequence>
<organism evidence="1 2">
    <name type="scientific">Bifidobacterium myosotis</name>
    <dbReference type="NCBI Taxonomy" id="1630166"/>
    <lineage>
        <taxon>Bacteria</taxon>
        <taxon>Bacillati</taxon>
        <taxon>Actinomycetota</taxon>
        <taxon>Actinomycetes</taxon>
        <taxon>Bifidobacteriales</taxon>
        <taxon>Bifidobacteriaceae</taxon>
        <taxon>Bifidobacterium</taxon>
    </lineage>
</organism>
<evidence type="ECO:0000313" key="2">
    <source>
        <dbReference type="Proteomes" id="UP000216871"/>
    </source>
</evidence>
<dbReference type="AlphaFoldDB" id="A0A261FNL8"/>
<dbReference type="EMBL" id="MWWW01000005">
    <property type="protein sequence ID" value="OZG60780.1"/>
    <property type="molecule type" value="Genomic_DNA"/>
</dbReference>
<protein>
    <submittedName>
        <fullName evidence="1">Uncharacterized protein</fullName>
    </submittedName>
</protein>
<reference evidence="1 2" key="1">
    <citation type="journal article" date="2017" name="BMC Genomics">
        <title>Comparative genomic and phylogenomic analyses of the Bifidobacteriaceae family.</title>
        <authorList>
            <person name="Lugli G.A."/>
            <person name="Milani C."/>
            <person name="Turroni F."/>
            <person name="Duranti S."/>
            <person name="Mancabelli L."/>
            <person name="Mangifesta M."/>
            <person name="Ferrario C."/>
            <person name="Modesto M."/>
            <person name="Mattarelli P."/>
            <person name="Jiri K."/>
            <person name="van Sinderen D."/>
            <person name="Ventura M."/>
        </authorList>
    </citation>
    <scope>NUCLEOTIDE SEQUENCE [LARGE SCALE GENOMIC DNA]</scope>
    <source>
        <strain evidence="1 2">DSM 100196</strain>
    </source>
</reference>
<keyword evidence="2" id="KW-1185">Reference proteome</keyword>
<gene>
    <name evidence="1" type="ORF">BMYO_0576</name>
</gene>
<evidence type="ECO:0000313" key="1">
    <source>
        <dbReference type="EMBL" id="OZG60780.1"/>
    </source>
</evidence>
<proteinExistence type="predicted"/>
<dbReference type="Proteomes" id="UP000216871">
    <property type="component" value="Unassembled WGS sequence"/>
</dbReference>